<evidence type="ECO:0000256" key="4">
    <source>
        <dbReference type="ARBA" id="ARBA00023136"/>
    </source>
</evidence>
<evidence type="ECO:0000313" key="8">
    <source>
        <dbReference type="Proteomes" id="UP001560267"/>
    </source>
</evidence>
<organism evidence="7 8">
    <name type="scientific">Ferrimicrobium acidiphilum</name>
    <dbReference type="NCBI Taxonomy" id="121039"/>
    <lineage>
        <taxon>Bacteria</taxon>
        <taxon>Bacillati</taxon>
        <taxon>Actinomycetota</taxon>
        <taxon>Acidimicrobiia</taxon>
        <taxon>Acidimicrobiales</taxon>
        <taxon>Acidimicrobiaceae</taxon>
        <taxon>Ferrimicrobium</taxon>
    </lineage>
</organism>
<feature type="transmembrane region" description="Helical" evidence="5">
    <location>
        <begin position="191"/>
        <end position="208"/>
    </location>
</feature>
<evidence type="ECO:0000259" key="6">
    <source>
        <dbReference type="PROSITE" id="PS50850"/>
    </source>
</evidence>
<feature type="transmembrane region" description="Helical" evidence="5">
    <location>
        <begin position="56"/>
        <end position="76"/>
    </location>
</feature>
<keyword evidence="3 5" id="KW-1133">Transmembrane helix</keyword>
<feature type="domain" description="Major facilitator superfamily (MFS) profile" evidence="6">
    <location>
        <begin position="18"/>
        <end position="415"/>
    </location>
</feature>
<gene>
    <name evidence="7" type="ORF">AB6A68_04185</name>
</gene>
<comment type="subcellular location">
    <subcellularLocation>
        <location evidence="1">Cell membrane</location>
        <topology evidence="1">Multi-pass membrane protein</topology>
    </subcellularLocation>
</comment>
<feature type="transmembrane region" description="Helical" evidence="5">
    <location>
        <begin position="276"/>
        <end position="295"/>
    </location>
</feature>
<evidence type="ECO:0000256" key="1">
    <source>
        <dbReference type="ARBA" id="ARBA00004651"/>
    </source>
</evidence>
<keyword evidence="8" id="KW-1185">Reference proteome</keyword>
<evidence type="ECO:0000256" key="3">
    <source>
        <dbReference type="ARBA" id="ARBA00022989"/>
    </source>
</evidence>
<feature type="transmembrane region" description="Helical" evidence="5">
    <location>
        <begin position="240"/>
        <end position="264"/>
    </location>
</feature>
<dbReference type="Proteomes" id="UP001560267">
    <property type="component" value="Unassembled WGS sequence"/>
</dbReference>
<dbReference type="RefSeq" id="WP_369084292.1">
    <property type="nucleotide sequence ID" value="NZ_JBFSHR010000009.1"/>
</dbReference>
<evidence type="ECO:0000256" key="2">
    <source>
        <dbReference type="ARBA" id="ARBA00022692"/>
    </source>
</evidence>
<feature type="transmembrane region" description="Helical" evidence="5">
    <location>
        <begin position="21"/>
        <end position="44"/>
    </location>
</feature>
<comment type="caution">
    <text evidence="7">The sequence shown here is derived from an EMBL/GenBank/DDBJ whole genome shotgun (WGS) entry which is preliminary data.</text>
</comment>
<feature type="transmembrane region" description="Helical" evidence="5">
    <location>
        <begin position="151"/>
        <end position="171"/>
    </location>
</feature>
<keyword evidence="4 5" id="KW-0472">Membrane</keyword>
<accession>A0ABV3Y0F2</accession>
<dbReference type="Pfam" id="PF07690">
    <property type="entry name" value="MFS_1"/>
    <property type="match status" value="1"/>
</dbReference>
<keyword evidence="2 5" id="KW-0812">Transmembrane</keyword>
<dbReference type="PROSITE" id="PS50850">
    <property type="entry name" value="MFS"/>
    <property type="match status" value="1"/>
</dbReference>
<name>A0ABV3Y0F2_9ACTN</name>
<evidence type="ECO:0000256" key="5">
    <source>
        <dbReference type="SAM" id="Phobius"/>
    </source>
</evidence>
<evidence type="ECO:0000313" key="7">
    <source>
        <dbReference type="EMBL" id="MEX6429033.1"/>
    </source>
</evidence>
<protein>
    <submittedName>
        <fullName evidence="7">MFS transporter</fullName>
    </submittedName>
</protein>
<dbReference type="InterPro" id="IPR020846">
    <property type="entry name" value="MFS_dom"/>
</dbReference>
<feature type="transmembrane region" description="Helical" evidence="5">
    <location>
        <begin position="107"/>
        <end position="131"/>
    </location>
</feature>
<sequence>MTSALRSGSWLDVLKTRDLSLIFTARMAMSVSRAIAGVAVPLYLATLGFNGVELGVLYLVVALVAAGMSSGIGFATNKVGAKTFMIIVPAMVALAGVVYAFSANTAILFILAALASFGRGAGAGAGMVGPYQPAESQLIVNSVTPANRNRAFSAVSLASTVGALIGTGLAALSGHELVARAVAVAVFRPSMLIASAAALTASVIAMFLSNQPPKPTHPVAHKQDRVFSFPQRSRWLLYRLWVTNTLNGAAVGMFGPFITYWLYIRYHANEVTIGELYLVVNIITLGSGLVAPRVAQRFGSVRITSWLRIAQGLLLIPFAISPTFVIAGIIYTVRMFAQRVALPLRQSYVLAMADPSEQARVAALSNLPSQVVMAVSPTLTGYLLDNVSLSLPFEIASVIQTISAFAYYFFFKDAAPPEELIPYATTVQEQPPDGTADETPTVQ</sequence>
<dbReference type="EMBL" id="JBFSHR010000009">
    <property type="protein sequence ID" value="MEX6429033.1"/>
    <property type="molecule type" value="Genomic_DNA"/>
</dbReference>
<dbReference type="Gene3D" id="1.20.1250.20">
    <property type="entry name" value="MFS general substrate transporter like domains"/>
    <property type="match status" value="2"/>
</dbReference>
<proteinExistence type="predicted"/>
<feature type="transmembrane region" description="Helical" evidence="5">
    <location>
        <begin position="307"/>
        <end position="333"/>
    </location>
</feature>
<dbReference type="PANTHER" id="PTHR23520:SF5">
    <property type="entry name" value="TRANSPORTER, PUTATIVE (AFU_ORTHOLOGUE AFUA_3G04000)-RELATED"/>
    <property type="match status" value="1"/>
</dbReference>
<dbReference type="SUPFAM" id="SSF103473">
    <property type="entry name" value="MFS general substrate transporter"/>
    <property type="match status" value="1"/>
</dbReference>
<reference evidence="7 8" key="1">
    <citation type="submission" date="2024-07" db="EMBL/GenBank/DDBJ databases">
        <title>Draft Genome Sequence of Ferrimicrobium acidiphilum Strain YE2023, Isolated from a Pulp of Bioleach Reactor.</title>
        <authorList>
            <person name="Elkina Y.A."/>
            <person name="Bulaeva A.G."/>
            <person name="Beletsky A.V."/>
            <person name="Mardanov A.V."/>
        </authorList>
    </citation>
    <scope>NUCLEOTIDE SEQUENCE [LARGE SCALE GENOMIC DNA]</scope>
    <source>
        <strain evidence="7 8">YE2023</strain>
    </source>
</reference>
<dbReference type="InterPro" id="IPR036259">
    <property type="entry name" value="MFS_trans_sf"/>
</dbReference>
<dbReference type="PANTHER" id="PTHR23520">
    <property type="entry name" value="TRANSPORTER, PUTATIVE (AFU_ORTHOLOGUE AFUA_3G04000)-RELATED"/>
    <property type="match status" value="1"/>
</dbReference>
<dbReference type="InterPro" id="IPR011701">
    <property type="entry name" value="MFS"/>
</dbReference>